<dbReference type="WBParaSite" id="JU765_v2.g787.t1">
    <property type="protein sequence ID" value="JU765_v2.g787.t1"/>
    <property type="gene ID" value="JU765_v2.g787"/>
</dbReference>
<organism evidence="1 2">
    <name type="scientific">Panagrolaimus sp. JU765</name>
    <dbReference type="NCBI Taxonomy" id="591449"/>
    <lineage>
        <taxon>Eukaryota</taxon>
        <taxon>Metazoa</taxon>
        <taxon>Ecdysozoa</taxon>
        <taxon>Nematoda</taxon>
        <taxon>Chromadorea</taxon>
        <taxon>Rhabditida</taxon>
        <taxon>Tylenchina</taxon>
        <taxon>Panagrolaimomorpha</taxon>
        <taxon>Panagrolaimoidea</taxon>
        <taxon>Panagrolaimidae</taxon>
        <taxon>Panagrolaimus</taxon>
    </lineage>
</organism>
<reference evidence="2" key="1">
    <citation type="submission" date="2022-11" db="UniProtKB">
        <authorList>
            <consortium name="WormBaseParasite"/>
        </authorList>
    </citation>
    <scope>IDENTIFICATION</scope>
</reference>
<protein>
    <submittedName>
        <fullName evidence="2">ABC transmembrane type-1 domain-containing protein</fullName>
    </submittedName>
</protein>
<accession>A0AC34RKY5</accession>
<evidence type="ECO:0000313" key="1">
    <source>
        <dbReference type="Proteomes" id="UP000887576"/>
    </source>
</evidence>
<sequence>MAHMITKSANQCKSAFDSKLSTFFFGVFSLIFAVAFNMNKNVPTAFLCSVCFGLQAITQYFVFRTSEVHLKITMMEKNERAKIDYEKIKNMSEKEIGRNLEDIADRHDQYLYFAHHRKSLVVSTQALKFAFVIAIPQITQAISYVMGCFLLVEGLVRPIVVYKVIQTLYMSSFSVSTIAQFNMDVRQARLGALNLNDVIGEGEDVESRRTTSISSQSSTE</sequence>
<dbReference type="Proteomes" id="UP000887576">
    <property type="component" value="Unplaced"/>
</dbReference>
<proteinExistence type="predicted"/>
<name>A0AC34RKY5_9BILA</name>
<evidence type="ECO:0000313" key="2">
    <source>
        <dbReference type="WBParaSite" id="JU765_v2.g787.t1"/>
    </source>
</evidence>